<evidence type="ECO:0000256" key="1">
    <source>
        <dbReference type="SAM" id="MobiDB-lite"/>
    </source>
</evidence>
<protein>
    <submittedName>
        <fullName evidence="3">Uncharacterized protein</fullName>
    </submittedName>
</protein>
<feature type="transmembrane region" description="Helical" evidence="2">
    <location>
        <begin position="6"/>
        <end position="37"/>
    </location>
</feature>
<dbReference type="RefSeq" id="WP_378263940.1">
    <property type="nucleotide sequence ID" value="NZ_JBHUKR010000006.1"/>
</dbReference>
<accession>A0ABW5FVS7</accession>
<feature type="compositionally biased region" description="Low complexity" evidence="1">
    <location>
        <begin position="49"/>
        <end position="65"/>
    </location>
</feature>
<evidence type="ECO:0000256" key="2">
    <source>
        <dbReference type="SAM" id="Phobius"/>
    </source>
</evidence>
<gene>
    <name evidence="3" type="ORF">ACFSXZ_10805</name>
</gene>
<evidence type="ECO:0000313" key="4">
    <source>
        <dbReference type="Proteomes" id="UP001597417"/>
    </source>
</evidence>
<feature type="region of interest" description="Disordered" evidence="1">
    <location>
        <begin position="41"/>
        <end position="65"/>
    </location>
</feature>
<keyword evidence="2" id="KW-1133">Transmembrane helix</keyword>
<keyword evidence="2" id="KW-0812">Transmembrane</keyword>
<sequence length="65" mass="6780">MTVAIWVALCVADIIAGHWIIGTAGLLLLAGSAPSGLRLRARRRRSRASARTAASARPRTGARSA</sequence>
<comment type="caution">
    <text evidence="3">The sequence shown here is derived from an EMBL/GenBank/DDBJ whole genome shotgun (WGS) entry which is preliminary data.</text>
</comment>
<keyword evidence="2" id="KW-0472">Membrane</keyword>
<dbReference type="Proteomes" id="UP001597417">
    <property type="component" value="Unassembled WGS sequence"/>
</dbReference>
<dbReference type="EMBL" id="JBHUKR010000006">
    <property type="protein sequence ID" value="MFD2416811.1"/>
    <property type="molecule type" value="Genomic_DNA"/>
</dbReference>
<name>A0ABW5FVS7_9PSEU</name>
<proteinExistence type="predicted"/>
<reference evidence="4" key="1">
    <citation type="journal article" date="2019" name="Int. J. Syst. Evol. Microbiol.">
        <title>The Global Catalogue of Microorganisms (GCM) 10K type strain sequencing project: providing services to taxonomists for standard genome sequencing and annotation.</title>
        <authorList>
            <consortium name="The Broad Institute Genomics Platform"/>
            <consortium name="The Broad Institute Genome Sequencing Center for Infectious Disease"/>
            <person name="Wu L."/>
            <person name="Ma J."/>
        </authorList>
    </citation>
    <scope>NUCLEOTIDE SEQUENCE [LARGE SCALE GENOMIC DNA]</scope>
    <source>
        <strain evidence="4">CGMCC 4.7645</strain>
    </source>
</reference>
<evidence type="ECO:0000313" key="3">
    <source>
        <dbReference type="EMBL" id="MFD2416811.1"/>
    </source>
</evidence>
<keyword evidence="4" id="KW-1185">Reference proteome</keyword>
<organism evidence="3 4">
    <name type="scientific">Amycolatopsis pigmentata</name>
    <dbReference type="NCBI Taxonomy" id="450801"/>
    <lineage>
        <taxon>Bacteria</taxon>
        <taxon>Bacillati</taxon>
        <taxon>Actinomycetota</taxon>
        <taxon>Actinomycetes</taxon>
        <taxon>Pseudonocardiales</taxon>
        <taxon>Pseudonocardiaceae</taxon>
        <taxon>Amycolatopsis</taxon>
    </lineage>
</organism>